<dbReference type="RefSeq" id="WP_153121867.1">
    <property type="nucleotide sequence ID" value="NZ_VZCB01000007.1"/>
</dbReference>
<evidence type="ECO:0000256" key="1">
    <source>
        <dbReference type="SAM" id="Coils"/>
    </source>
</evidence>
<comment type="caution">
    <text evidence="2">The sequence shown here is derived from an EMBL/GenBank/DDBJ whole genome shotgun (WGS) entry which is preliminary data.</text>
</comment>
<dbReference type="AlphaFoldDB" id="A0A6G1TW59"/>
<name>A0A6G1TW59_9BACT</name>
<evidence type="ECO:0008006" key="4">
    <source>
        <dbReference type="Google" id="ProtNLM"/>
    </source>
</evidence>
<evidence type="ECO:0000313" key="3">
    <source>
        <dbReference type="Proteomes" id="UP000480425"/>
    </source>
</evidence>
<evidence type="ECO:0000313" key="2">
    <source>
        <dbReference type="EMBL" id="MQN79542.1"/>
    </source>
</evidence>
<accession>A0A6G1TW59</accession>
<feature type="coiled-coil region" evidence="1">
    <location>
        <begin position="225"/>
        <end position="252"/>
    </location>
</feature>
<reference evidence="2 3" key="1">
    <citation type="submission" date="2019-09" db="EMBL/GenBank/DDBJ databases">
        <title>Distinct polysaccharide growth profiles of human intestinal Prevotella copri isolates.</title>
        <authorList>
            <person name="Fehlner-Peach H."/>
            <person name="Magnabosco C."/>
            <person name="Raghavan V."/>
            <person name="Scher J.U."/>
            <person name="Tett A."/>
            <person name="Cox L.M."/>
            <person name="Gottsegen C."/>
            <person name="Watters A."/>
            <person name="Wiltshire- Gordon J.D."/>
            <person name="Segata N."/>
            <person name="Bonneau R."/>
            <person name="Littman D.R."/>
        </authorList>
    </citation>
    <scope>NUCLEOTIDE SEQUENCE [LARGE SCALE GENOMIC DNA]</scope>
    <source>
        <strain evidence="3">iA622</strain>
    </source>
</reference>
<dbReference type="EMBL" id="VZCB01000007">
    <property type="protein sequence ID" value="MQN79542.1"/>
    <property type="molecule type" value="Genomic_DNA"/>
</dbReference>
<organism evidence="2 3">
    <name type="scientific">Segatella copri</name>
    <dbReference type="NCBI Taxonomy" id="165179"/>
    <lineage>
        <taxon>Bacteria</taxon>
        <taxon>Pseudomonadati</taxon>
        <taxon>Bacteroidota</taxon>
        <taxon>Bacteroidia</taxon>
        <taxon>Bacteroidales</taxon>
        <taxon>Prevotellaceae</taxon>
        <taxon>Segatella</taxon>
    </lineage>
</organism>
<protein>
    <recommendedName>
        <fullName evidence="4">Cell surface protein</fullName>
    </recommendedName>
</protein>
<keyword evidence="1" id="KW-0175">Coiled coil</keyword>
<dbReference type="Proteomes" id="UP000480425">
    <property type="component" value="Unassembled WGS sequence"/>
</dbReference>
<sequence>MGTLTVASMSTFTSCKDYDDDISNLQGQIDKLATADQLSQKVSELQALINSNQNGISSLETKLNDVKKTADSKATLDQVKDILAGYATNESVTKEANEIVNAAIKALQEKDIKDLKALIETAQGKADQAVKDAADAKADILKTLEDYALKSDVETAQGTADDALAKAIANKTAIENALKTLGTGFDEKNTVAAAIEAINGQLTAKNTGLAGLDGRLSVIEAALKSDESGDKLTNLKLKIDNIENKLKDIIGQYSTMVTDVQLYDFAKNNIYDPIYAGFDQKLNFVQAEELDNVFPGEGVADAQFKFEKGKYFVGEDSLLVRVSPVDAELTTSNVSLLNSQGKELNDLIEVTGAHRYDGLLTSRATGDVNTGLWVVKFKAKDLGDAFKAAAAVKKNNADKNILYSVAVKNTYTTDETKDRRVTSEYGVTLATEKAIHAYDFTVNGTSINDIHNRYYMCEDGTSTRGVQELVWTNNDKPSTTVITEGDKANAASRYHGQDNRHWENILAVEKGGDIVIDFTKANPSPKDFGVKGFYVTLDEKFALESAPSELNAWNSYSYENVGYKKNGTTYQPAKLFTGNKGTIKIQDLGNVKGDVIGFRVYAVNYDGTLTDPDGRAFYVAVGDAKVDMTIPATTVSLDKATASTAQPKFVSPKVAVDFSKYDFDANDAWVVTAEDKDHKKPTEFTVKYFKADGTEVSELNKDVKFVQFVLTQPNKFIDDETYTVSTTLKKNISGATAEVGTVTASFKKVMPTEAPTFGYRDGFDKFEYIIPTNDYTVAADAEGNYINKSGKFDFRNILIINNNATAWNGFDLFGEGVFNFKVANGTYNWDNNNNKFVLTDAKATISGAEQYILNVNNGGANLVDNKTERTITADFVYKNISKQLVENANGEKEYQNVDYTQPSPSSEKIVYCSWMKTFDVAANGGDNWTGRAEVKDNKGNVKVSYIAPANVVTWSQTATATTLNLSKVDAKVADLKVIPSSVAGTVKGTDLKTFFTNGVIALVKGKYGTVWTTSTDGKQINPYFTAEFTNGNIVLTQSNQTTIPSNVKGGLIHFTVRDCFGNLKAIQLPFVIKMPEVTARKH</sequence>
<feature type="coiled-coil region" evidence="1">
    <location>
        <begin position="105"/>
        <end position="139"/>
    </location>
</feature>
<gene>
    <name evidence="2" type="ORF">F7D73_00900</name>
</gene>
<dbReference type="OrthoDB" id="1050613at2"/>
<proteinExistence type="predicted"/>